<feature type="compositionally biased region" description="Basic and acidic residues" evidence="1">
    <location>
        <begin position="143"/>
        <end position="155"/>
    </location>
</feature>
<dbReference type="AlphaFoldDB" id="A0A8I0TVD7"/>
<dbReference type="EMBL" id="JADBGF010000001">
    <property type="protein sequence ID" value="MBE1601669.1"/>
    <property type="molecule type" value="Genomic_DNA"/>
</dbReference>
<keyword evidence="2" id="KW-0812">Transmembrane</keyword>
<evidence type="ECO:0000313" key="4">
    <source>
        <dbReference type="EMBL" id="MBE1601669.1"/>
    </source>
</evidence>
<feature type="compositionally biased region" description="Gly residues" evidence="1">
    <location>
        <begin position="156"/>
        <end position="166"/>
    </location>
</feature>
<keyword evidence="5" id="KW-1185">Reference proteome</keyword>
<dbReference type="Proteomes" id="UP000629287">
    <property type="component" value="Unassembled WGS sequence"/>
</dbReference>
<keyword evidence="2" id="KW-1133">Transmembrane helix</keyword>
<evidence type="ECO:0000256" key="2">
    <source>
        <dbReference type="SAM" id="Phobius"/>
    </source>
</evidence>
<gene>
    <name evidence="4" type="ORF">H4687_007798</name>
</gene>
<evidence type="ECO:0000313" key="5">
    <source>
        <dbReference type="Proteomes" id="UP000629287"/>
    </source>
</evidence>
<name>A0A8I0TVD7_9ACTN</name>
<proteinExistence type="predicted"/>
<dbReference type="GeneID" id="86832272"/>
<dbReference type="Pfam" id="PF10708">
    <property type="entry name" value="DUF2510"/>
    <property type="match status" value="1"/>
</dbReference>
<feature type="transmembrane region" description="Helical" evidence="2">
    <location>
        <begin position="100"/>
        <end position="122"/>
    </location>
</feature>
<dbReference type="InterPro" id="IPR018929">
    <property type="entry name" value="DUF2510"/>
</dbReference>
<protein>
    <recommendedName>
        <fullName evidence="3">DUF2510 domain-containing protein</fullName>
    </recommendedName>
</protein>
<evidence type="ECO:0000256" key="1">
    <source>
        <dbReference type="SAM" id="MobiDB-lite"/>
    </source>
</evidence>
<feature type="region of interest" description="Disordered" evidence="1">
    <location>
        <begin position="126"/>
        <end position="200"/>
    </location>
</feature>
<dbReference type="OrthoDB" id="4463773at2"/>
<evidence type="ECO:0000259" key="3">
    <source>
        <dbReference type="Pfam" id="PF10708"/>
    </source>
</evidence>
<accession>A0A8I0TVD7</accession>
<comment type="caution">
    <text evidence="4">The sequence shown here is derived from an EMBL/GenBank/DDBJ whole genome shotgun (WGS) entry which is preliminary data.</text>
</comment>
<feature type="region of interest" description="Disordered" evidence="1">
    <location>
        <begin position="1"/>
        <end position="24"/>
    </location>
</feature>
<feature type="compositionally biased region" description="Low complexity" evidence="1">
    <location>
        <begin position="167"/>
        <end position="176"/>
    </location>
</feature>
<organism evidence="4 5">
    <name type="scientific">Streptomyces stelliscabiei</name>
    <dbReference type="NCBI Taxonomy" id="146820"/>
    <lineage>
        <taxon>Bacteria</taxon>
        <taxon>Bacillati</taxon>
        <taxon>Actinomycetota</taxon>
        <taxon>Actinomycetes</taxon>
        <taxon>Kitasatosporales</taxon>
        <taxon>Streptomycetaceae</taxon>
        <taxon>Streptomyces</taxon>
    </lineage>
</organism>
<keyword evidence="2" id="KW-0472">Membrane</keyword>
<reference evidence="4 5" key="1">
    <citation type="submission" date="2020-10" db="EMBL/GenBank/DDBJ databases">
        <title>Sequencing the genomes of 1000 actinobacteria strains.</title>
        <authorList>
            <person name="Klenk H.-P."/>
        </authorList>
    </citation>
    <scope>NUCLEOTIDE SEQUENCE [LARGE SCALE GENOMIC DNA]</scope>
    <source>
        <strain evidence="4 5">DSM 41803</strain>
    </source>
</reference>
<sequence length="361" mass="35845">MTQATPPGWYPDPGQTSDAPATERWWDGKAWTDQIRPVGSAAGFGPPAYSPGGGTYPAGGGPYPPGAGPYPAAAGSYPSAAGYPGYPGYPAPAPRRGLRIGIAVAVAAAVLVSIGVGVYALAGDDGGSEGSTTSQGSGGQNGRGDDGGRGDDDGGRGGPGGSGGSDGRTPGPDGSGQPPQVEDGYATDATSGISLPVPDGWLGGPLEAGAQVTTEASYKCPADATKTCTRGGAYSSPAEVLKLKAKTAEAAAKEDISQAAEDAYGTEGYGKITSHQELASKAVTVAGEKGYYVRWKVVTGKGDDGYVESLAFPSPADSARLVVVRFGVDVSDKAPKQSVIDEITKGIKKAEISGGGSGQGV</sequence>
<feature type="domain" description="DUF2510" evidence="3">
    <location>
        <begin position="7"/>
        <end position="42"/>
    </location>
</feature>
<dbReference type="RefSeq" id="WP_078907194.1">
    <property type="nucleotide sequence ID" value="NZ_JADBGF010000001.1"/>
</dbReference>